<proteinExistence type="predicted"/>
<name>A0A9W8JXD9_9AGAR</name>
<reference evidence="2" key="1">
    <citation type="submission" date="2022-07" db="EMBL/GenBank/DDBJ databases">
        <title>Genome Sequence of Agrocybe chaxingu.</title>
        <authorList>
            <person name="Buettner E."/>
        </authorList>
    </citation>
    <scope>NUCLEOTIDE SEQUENCE</scope>
    <source>
        <strain evidence="2">MP-N11</strain>
    </source>
</reference>
<organism evidence="2 3">
    <name type="scientific">Agrocybe chaxingu</name>
    <dbReference type="NCBI Taxonomy" id="84603"/>
    <lineage>
        <taxon>Eukaryota</taxon>
        <taxon>Fungi</taxon>
        <taxon>Dikarya</taxon>
        <taxon>Basidiomycota</taxon>
        <taxon>Agaricomycotina</taxon>
        <taxon>Agaricomycetes</taxon>
        <taxon>Agaricomycetidae</taxon>
        <taxon>Agaricales</taxon>
        <taxon>Agaricineae</taxon>
        <taxon>Strophariaceae</taxon>
        <taxon>Agrocybe</taxon>
    </lineage>
</organism>
<protein>
    <submittedName>
        <fullName evidence="2">Uncharacterized protein</fullName>
    </submittedName>
</protein>
<evidence type="ECO:0000256" key="1">
    <source>
        <dbReference type="SAM" id="Coils"/>
    </source>
</evidence>
<evidence type="ECO:0000313" key="3">
    <source>
        <dbReference type="Proteomes" id="UP001148786"/>
    </source>
</evidence>
<keyword evidence="1" id="KW-0175">Coiled coil</keyword>
<evidence type="ECO:0000313" key="2">
    <source>
        <dbReference type="EMBL" id="KAJ3508040.1"/>
    </source>
</evidence>
<feature type="coiled-coil region" evidence="1">
    <location>
        <begin position="31"/>
        <end position="65"/>
    </location>
</feature>
<comment type="caution">
    <text evidence="2">The sequence shown here is derived from an EMBL/GenBank/DDBJ whole genome shotgun (WGS) entry which is preliminary data.</text>
</comment>
<accession>A0A9W8JXD9</accession>
<dbReference type="OrthoDB" id="2894188at2759"/>
<keyword evidence="3" id="KW-1185">Reference proteome</keyword>
<dbReference type="AlphaFoldDB" id="A0A9W8JXD9"/>
<dbReference type="EMBL" id="JANKHO010000600">
    <property type="protein sequence ID" value="KAJ3508040.1"/>
    <property type="molecule type" value="Genomic_DNA"/>
</dbReference>
<sequence>MAEATETNSPFPPGLLTEEHERQMLAIHACLEEWVNAHNDSRKNVEGAKERLKVATDKLAKIAQRLETVPPYGKRVPKLKGKRCVQKAGELNEREYEGLMRTAMFVAMGLVPDFVIKWWRELGEVGVMNWEEQD</sequence>
<gene>
    <name evidence="2" type="ORF">NLJ89_g5973</name>
</gene>
<dbReference type="Proteomes" id="UP001148786">
    <property type="component" value="Unassembled WGS sequence"/>
</dbReference>